<comment type="similarity">
    <text evidence="1">Belongs to the mandelate racemase/muconate lactonizing enzyme family.</text>
</comment>
<dbReference type="EMBL" id="RXMA01000038">
    <property type="protein sequence ID" value="RTR14607.1"/>
    <property type="molecule type" value="Genomic_DNA"/>
</dbReference>
<dbReference type="SFLD" id="SFLDG00180">
    <property type="entry name" value="muconate_cycloisomerase"/>
    <property type="match status" value="1"/>
</dbReference>
<keyword evidence="5" id="KW-1185">Reference proteome</keyword>
<organism evidence="4 5">
    <name type="scientific">Azospirillum griseum</name>
    <dbReference type="NCBI Taxonomy" id="2496639"/>
    <lineage>
        <taxon>Bacteria</taxon>
        <taxon>Pseudomonadati</taxon>
        <taxon>Pseudomonadota</taxon>
        <taxon>Alphaproteobacteria</taxon>
        <taxon>Rhodospirillales</taxon>
        <taxon>Azospirillaceae</taxon>
        <taxon>Azospirillum</taxon>
    </lineage>
</organism>
<reference evidence="4 5" key="1">
    <citation type="submission" date="2018-12" db="EMBL/GenBank/DDBJ databases">
        <authorList>
            <person name="Yang Y."/>
        </authorList>
    </citation>
    <scope>NUCLEOTIDE SEQUENCE [LARGE SCALE GENOMIC DNA]</scope>
    <source>
        <strain evidence="4 5">L-25-5w-1</strain>
    </source>
</reference>
<dbReference type="InterPro" id="IPR013342">
    <property type="entry name" value="Mandelate_racemase_C"/>
</dbReference>
<evidence type="ECO:0000313" key="5">
    <source>
        <dbReference type="Proteomes" id="UP000277007"/>
    </source>
</evidence>
<dbReference type="AlphaFoldDB" id="A0A431VAI9"/>
<name>A0A431VAI9_9PROT</name>
<dbReference type="InterPro" id="IPR029065">
    <property type="entry name" value="Enolase_C-like"/>
</dbReference>
<dbReference type="GO" id="GO:0003824">
    <property type="term" value="F:catalytic activity"/>
    <property type="evidence" value="ECO:0007669"/>
    <property type="project" value="UniProtKB-ARBA"/>
</dbReference>
<accession>A0A431VAI9</accession>
<dbReference type="GO" id="GO:0046872">
    <property type="term" value="F:metal ion binding"/>
    <property type="evidence" value="ECO:0007669"/>
    <property type="project" value="UniProtKB-KW"/>
</dbReference>
<dbReference type="SFLD" id="SFLDS00001">
    <property type="entry name" value="Enolase"/>
    <property type="match status" value="1"/>
</dbReference>
<comment type="caution">
    <text evidence="4">The sequence shown here is derived from an EMBL/GenBank/DDBJ whole genome shotgun (WGS) entry which is preliminary data.</text>
</comment>
<evidence type="ECO:0000256" key="1">
    <source>
        <dbReference type="ARBA" id="ARBA00008031"/>
    </source>
</evidence>
<dbReference type="RefSeq" id="WP_126620141.1">
    <property type="nucleotide sequence ID" value="NZ_JBHUCY010000032.1"/>
</dbReference>
<dbReference type="PANTHER" id="PTHR48080">
    <property type="entry name" value="D-GALACTONATE DEHYDRATASE-RELATED"/>
    <property type="match status" value="1"/>
</dbReference>
<gene>
    <name evidence="4" type="ORF">EJ903_23705</name>
</gene>
<dbReference type="Pfam" id="PF02746">
    <property type="entry name" value="MR_MLE_N"/>
    <property type="match status" value="1"/>
</dbReference>
<evidence type="ECO:0000259" key="3">
    <source>
        <dbReference type="SMART" id="SM00922"/>
    </source>
</evidence>
<dbReference type="PANTHER" id="PTHR48080:SF3">
    <property type="entry name" value="ENOLASE SUPERFAMILY MEMBER DDB_G0284701"/>
    <property type="match status" value="1"/>
</dbReference>
<feature type="domain" description="Mandelate racemase/muconate lactonizing enzyme C-terminal" evidence="3">
    <location>
        <begin position="140"/>
        <end position="239"/>
    </location>
</feature>
<dbReference type="SUPFAM" id="SSF54826">
    <property type="entry name" value="Enolase N-terminal domain-like"/>
    <property type="match status" value="1"/>
</dbReference>
<evidence type="ECO:0000313" key="4">
    <source>
        <dbReference type="EMBL" id="RTR14607.1"/>
    </source>
</evidence>
<dbReference type="Pfam" id="PF13378">
    <property type="entry name" value="MR_MLE_C"/>
    <property type="match status" value="1"/>
</dbReference>
<keyword evidence="2" id="KW-0479">Metal-binding</keyword>
<dbReference type="InterPro" id="IPR013341">
    <property type="entry name" value="Mandelate_racemase_N_dom"/>
</dbReference>
<dbReference type="InterPro" id="IPR029017">
    <property type="entry name" value="Enolase-like_N"/>
</dbReference>
<dbReference type="InterPro" id="IPR034593">
    <property type="entry name" value="DgoD-like"/>
</dbReference>
<dbReference type="Gene3D" id="3.20.20.120">
    <property type="entry name" value="Enolase-like C-terminal domain"/>
    <property type="match status" value="1"/>
</dbReference>
<sequence>MKIVKIELFPVTLGPRPGQNAKLRNNSVVIKITTDSGHVGIGDTGNTSSWYNGETQGSIIAVIEEVIAPLVLLGSDPFDIERIVDKMDHLVRNNGQAKMLVDFALHDLKGKVLDVPAYQLLGGRTVEKIRLGYVSAERDPDILGEWAADAVYSGFALIKIKIGLTGNSMADECKRLAAVRKAIEDKIPMDLDANGALNFKQALAGVKAFAEFRPGLIEQPLPSWDLDGMARLRETCTFPVYADEAAQTPTDIMEIHRKGAADGLLLKPVKAGGFVKSLRWIATAQACGYPVVIGSMAGSGLETIAHLHLATANAWTSTMIHEIVGPLRRRGESLEDMATAYEDIVHGGPVYKDGCALPPEGPGFGLELNEEVIARRITPGRSVVTVTADNADAKHDGYRAVAK</sequence>
<dbReference type="SMART" id="SM00922">
    <property type="entry name" value="MR_MLE"/>
    <property type="match status" value="1"/>
</dbReference>
<dbReference type="CDD" id="cd03316">
    <property type="entry name" value="MR_like"/>
    <property type="match status" value="1"/>
</dbReference>
<dbReference type="OrthoDB" id="9775913at2"/>
<proteinExistence type="inferred from homology"/>
<evidence type="ECO:0000256" key="2">
    <source>
        <dbReference type="ARBA" id="ARBA00022723"/>
    </source>
</evidence>
<dbReference type="Gene3D" id="3.30.390.10">
    <property type="entry name" value="Enolase-like, N-terminal domain"/>
    <property type="match status" value="1"/>
</dbReference>
<dbReference type="SUPFAM" id="SSF51604">
    <property type="entry name" value="Enolase C-terminal domain-like"/>
    <property type="match status" value="1"/>
</dbReference>
<protein>
    <submittedName>
        <fullName evidence="4">Mandelate racemase</fullName>
    </submittedName>
</protein>
<dbReference type="Proteomes" id="UP000277007">
    <property type="component" value="Unassembled WGS sequence"/>
</dbReference>
<dbReference type="InterPro" id="IPR036849">
    <property type="entry name" value="Enolase-like_C_sf"/>
</dbReference>